<dbReference type="EC" id="4.2.99.18" evidence="15"/>
<feature type="active site" description="Proton donor; for beta-elimination activity" evidence="15">
    <location>
        <position position="58"/>
    </location>
</feature>
<keyword evidence="4 15" id="KW-0479">Metal-binding</keyword>
<feature type="active site" description="Proton donor" evidence="15">
    <location>
        <position position="3"/>
    </location>
</feature>
<evidence type="ECO:0000256" key="14">
    <source>
        <dbReference type="ARBA" id="ARBA00044632"/>
    </source>
</evidence>
<evidence type="ECO:0000256" key="13">
    <source>
        <dbReference type="ARBA" id="ARBA00023295"/>
    </source>
</evidence>
<dbReference type="EC" id="3.2.2.23" evidence="15"/>
<evidence type="ECO:0000256" key="4">
    <source>
        <dbReference type="ARBA" id="ARBA00022723"/>
    </source>
</evidence>
<keyword evidence="12 15" id="KW-0511">Multifunctional enzyme</keyword>
<sequence>MPELPEVETVMRGLSGLLTGRTLTFAATHREGMRWPFPPGLAQRLTGARVEGFRRRGKYMLMRISDGDSVLIHLGMSGRMVSRPQGSNQPPPAHEHLVLQTDDGQRVGFVDPRRFGSVDLVPTGAEDSHKLLAGMGPEPLEDAFTPGVLSESLAGKRTPVKAALLDQRVVAGLGNIYVAEALFRAGISPRRLAHTIPGTRAARLVPAIRQVLEEAIEAGGSSLRDYVQADGELGHFQDRFQVYDREAAPCPLCPGPPSCLGVSRIVQSGRSTFFCARTQR</sequence>
<dbReference type="InterPro" id="IPR035937">
    <property type="entry name" value="FPG_N"/>
</dbReference>
<protein>
    <recommendedName>
        <fullName evidence="15">Formamidopyrimidine-DNA glycosylase</fullName>
        <shortName evidence="15">Fapy-DNA glycosylase</shortName>
        <ecNumber evidence="15">3.2.2.23</ecNumber>
    </recommendedName>
    <alternativeName>
        <fullName evidence="15">DNA-(apurinic or apyrimidinic site) lyase MutM</fullName>
        <shortName evidence="15">AP lyase MutM</shortName>
        <ecNumber evidence="15">4.2.99.18</ecNumber>
    </alternativeName>
</protein>
<feature type="active site" description="Schiff-base intermediate with DNA" evidence="15">
    <location>
        <position position="2"/>
    </location>
</feature>
<organism evidence="18 19">
    <name type="scientific">Teichococcus globiformis</name>
    <dbReference type="NCBI Taxonomy" id="2307229"/>
    <lineage>
        <taxon>Bacteria</taxon>
        <taxon>Pseudomonadati</taxon>
        <taxon>Pseudomonadota</taxon>
        <taxon>Alphaproteobacteria</taxon>
        <taxon>Acetobacterales</taxon>
        <taxon>Roseomonadaceae</taxon>
        <taxon>Roseomonas</taxon>
    </lineage>
</organism>
<comment type="catalytic activity">
    <reaction evidence="14 15">
        <text>2'-deoxyribonucleotide-(2'-deoxyribose 5'-phosphate)-2'-deoxyribonucleotide-DNA = a 3'-end 2'-deoxyribonucleotide-(2,3-dehydro-2,3-deoxyribose 5'-phosphate)-DNA + a 5'-end 5'-phospho-2'-deoxyribonucleoside-DNA + H(+)</text>
        <dbReference type="Rhea" id="RHEA:66592"/>
        <dbReference type="Rhea" id="RHEA-COMP:13180"/>
        <dbReference type="Rhea" id="RHEA-COMP:16897"/>
        <dbReference type="Rhea" id="RHEA-COMP:17067"/>
        <dbReference type="ChEBI" id="CHEBI:15378"/>
        <dbReference type="ChEBI" id="CHEBI:136412"/>
        <dbReference type="ChEBI" id="CHEBI:157695"/>
        <dbReference type="ChEBI" id="CHEBI:167181"/>
        <dbReference type="EC" id="4.2.99.18"/>
    </reaction>
</comment>
<evidence type="ECO:0000256" key="3">
    <source>
        <dbReference type="ARBA" id="ARBA00011245"/>
    </source>
</evidence>
<comment type="subunit">
    <text evidence="3 15">Monomer.</text>
</comment>
<dbReference type="Proteomes" id="UP001595593">
    <property type="component" value="Unassembled WGS sequence"/>
</dbReference>
<keyword evidence="5 15" id="KW-0227">DNA damage</keyword>
<evidence type="ECO:0000256" key="5">
    <source>
        <dbReference type="ARBA" id="ARBA00022763"/>
    </source>
</evidence>
<evidence type="ECO:0000256" key="15">
    <source>
        <dbReference type="HAMAP-Rule" id="MF_00103"/>
    </source>
</evidence>
<keyword evidence="10 15" id="KW-0234">DNA repair</keyword>
<dbReference type="SMART" id="SM00898">
    <property type="entry name" value="Fapy_DNA_glyco"/>
    <property type="match status" value="1"/>
</dbReference>
<keyword evidence="11 15" id="KW-0456">Lyase</keyword>
<evidence type="ECO:0000259" key="16">
    <source>
        <dbReference type="PROSITE" id="PS51066"/>
    </source>
</evidence>
<dbReference type="Pfam" id="PF01149">
    <property type="entry name" value="Fapy_DNA_glyco"/>
    <property type="match status" value="1"/>
</dbReference>
<evidence type="ECO:0000313" key="18">
    <source>
        <dbReference type="EMBL" id="MFC3125355.1"/>
    </source>
</evidence>
<feature type="domain" description="FPG-type" evidence="16">
    <location>
        <begin position="241"/>
        <end position="280"/>
    </location>
</feature>
<name>A0ABV7FYT1_9PROT</name>
<dbReference type="CDD" id="cd08966">
    <property type="entry name" value="EcFpg-like_N"/>
    <property type="match status" value="1"/>
</dbReference>
<keyword evidence="13 15" id="KW-0326">Glycosidase</keyword>
<dbReference type="SUPFAM" id="SSF57716">
    <property type="entry name" value="Glucocorticoid receptor-like (DNA-binding domain)"/>
    <property type="match status" value="1"/>
</dbReference>
<accession>A0ABV7FYT1</accession>
<evidence type="ECO:0000256" key="2">
    <source>
        <dbReference type="ARBA" id="ARBA00009409"/>
    </source>
</evidence>
<comment type="catalytic activity">
    <reaction evidence="1 15">
        <text>Hydrolysis of DNA containing ring-opened 7-methylguanine residues, releasing 2,6-diamino-4-hydroxy-5-(N-methyl)formamidopyrimidine.</text>
        <dbReference type="EC" id="3.2.2.23"/>
    </reaction>
</comment>
<dbReference type="NCBIfam" id="NF002211">
    <property type="entry name" value="PRK01103.1"/>
    <property type="match status" value="1"/>
</dbReference>
<proteinExistence type="inferred from homology"/>
<dbReference type="PANTHER" id="PTHR22993">
    <property type="entry name" value="FORMAMIDOPYRIMIDINE-DNA GLYCOSYLASE"/>
    <property type="match status" value="1"/>
</dbReference>
<keyword evidence="19" id="KW-1185">Reference proteome</keyword>
<dbReference type="GO" id="GO:0008534">
    <property type="term" value="F:oxidized purine nucleobase lesion DNA N-glycosylase activity"/>
    <property type="evidence" value="ECO:0007669"/>
    <property type="project" value="UniProtKB-EC"/>
</dbReference>
<gene>
    <name evidence="15 18" type="primary">mutM</name>
    <name evidence="15" type="synonym">fpg</name>
    <name evidence="18" type="ORF">ACFOD4_09795</name>
</gene>
<dbReference type="SUPFAM" id="SSF46946">
    <property type="entry name" value="S13-like H2TH domain"/>
    <property type="match status" value="1"/>
</dbReference>
<evidence type="ECO:0000256" key="8">
    <source>
        <dbReference type="ARBA" id="ARBA00022833"/>
    </source>
</evidence>
<dbReference type="PROSITE" id="PS51068">
    <property type="entry name" value="FPG_CAT"/>
    <property type="match status" value="1"/>
</dbReference>
<dbReference type="RefSeq" id="WP_379595976.1">
    <property type="nucleotide sequence ID" value="NZ_JBHRTN010000008.1"/>
</dbReference>
<comment type="function">
    <text evidence="15">Involved in base excision repair of DNA damaged by oxidation or by mutagenic agents. Acts as DNA glycosylase that recognizes and removes damaged bases. Has a preference for oxidized purines, such as 7,8-dihydro-8-oxoguanine (8-oxoG). Has AP (apurinic/apyrimidinic) lyase activity and introduces nicks in the DNA strand. Cleaves the DNA backbone by beta-delta elimination to generate a single-strand break at the site of the removed base with both 3'- and 5'-phosphates.</text>
</comment>
<comment type="similarity">
    <text evidence="2 15">Belongs to the FPG family.</text>
</comment>
<dbReference type="Pfam" id="PF06831">
    <property type="entry name" value="H2TH"/>
    <property type="match status" value="1"/>
</dbReference>
<feature type="binding site" evidence="15">
    <location>
        <position position="113"/>
    </location>
    <ligand>
        <name>DNA</name>
        <dbReference type="ChEBI" id="CHEBI:16991"/>
    </ligand>
</feature>
<keyword evidence="6 15" id="KW-0863">Zinc-finger</keyword>
<evidence type="ECO:0000256" key="7">
    <source>
        <dbReference type="ARBA" id="ARBA00022801"/>
    </source>
</evidence>
<dbReference type="GO" id="GO:0140078">
    <property type="term" value="F:class I DNA-(apurinic or apyrimidinic site) endonuclease activity"/>
    <property type="evidence" value="ECO:0007669"/>
    <property type="project" value="UniProtKB-EC"/>
</dbReference>
<reference evidence="19" key="1">
    <citation type="journal article" date="2019" name="Int. J. Syst. Evol. Microbiol.">
        <title>The Global Catalogue of Microorganisms (GCM) 10K type strain sequencing project: providing services to taxonomists for standard genome sequencing and annotation.</title>
        <authorList>
            <consortium name="The Broad Institute Genomics Platform"/>
            <consortium name="The Broad Institute Genome Sequencing Center for Infectious Disease"/>
            <person name="Wu L."/>
            <person name="Ma J."/>
        </authorList>
    </citation>
    <scope>NUCLEOTIDE SEQUENCE [LARGE SCALE GENOMIC DNA]</scope>
    <source>
        <strain evidence="19">KCTC 52094</strain>
    </source>
</reference>
<evidence type="ECO:0000256" key="12">
    <source>
        <dbReference type="ARBA" id="ARBA00023268"/>
    </source>
</evidence>
<dbReference type="HAMAP" id="MF_00103">
    <property type="entry name" value="Fapy_DNA_glycosyl"/>
    <property type="match status" value="1"/>
</dbReference>
<evidence type="ECO:0000256" key="10">
    <source>
        <dbReference type="ARBA" id="ARBA00023204"/>
    </source>
</evidence>
<dbReference type="InterPro" id="IPR015886">
    <property type="entry name" value="H2TH_FPG"/>
</dbReference>
<dbReference type="InterPro" id="IPR010979">
    <property type="entry name" value="Ribosomal_uS13-like_H2TH"/>
</dbReference>
<feature type="active site" description="Proton donor; for delta-elimination activity" evidence="15">
    <location>
        <position position="270"/>
    </location>
</feature>
<dbReference type="SMART" id="SM01232">
    <property type="entry name" value="H2TH"/>
    <property type="match status" value="1"/>
</dbReference>
<evidence type="ECO:0000256" key="1">
    <source>
        <dbReference type="ARBA" id="ARBA00001668"/>
    </source>
</evidence>
<dbReference type="EMBL" id="JBHRTN010000008">
    <property type="protein sequence ID" value="MFC3125355.1"/>
    <property type="molecule type" value="Genomic_DNA"/>
</dbReference>
<dbReference type="NCBIfam" id="TIGR00577">
    <property type="entry name" value="fpg"/>
    <property type="match status" value="1"/>
</dbReference>
<dbReference type="SUPFAM" id="SSF81624">
    <property type="entry name" value="N-terminal domain of MutM-like DNA repair proteins"/>
    <property type="match status" value="1"/>
</dbReference>
<feature type="binding site" evidence="15">
    <location>
        <position position="94"/>
    </location>
    <ligand>
        <name>DNA</name>
        <dbReference type="ChEBI" id="CHEBI:16991"/>
    </ligand>
</feature>
<keyword evidence="7 15" id="KW-0378">Hydrolase</keyword>
<dbReference type="PANTHER" id="PTHR22993:SF9">
    <property type="entry name" value="FORMAMIDOPYRIMIDINE-DNA GLYCOSYLASE"/>
    <property type="match status" value="1"/>
</dbReference>
<evidence type="ECO:0000256" key="11">
    <source>
        <dbReference type="ARBA" id="ARBA00023239"/>
    </source>
</evidence>
<dbReference type="Gene3D" id="1.10.8.50">
    <property type="match status" value="1"/>
</dbReference>
<evidence type="ECO:0000256" key="6">
    <source>
        <dbReference type="ARBA" id="ARBA00022771"/>
    </source>
</evidence>
<keyword evidence="9 15" id="KW-0238">DNA-binding</keyword>
<dbReference type="InterPro" id="IPR000214">
    <property type="entry name" value="Znf_DNA_glyclase/AP_lyase"/>
</dbReference>
<comment type="caution">
    <text evidence="18">The sequence shown here is derived from an EMBL/GenBank/DDBJ whole genome shotgun (WGS) entry which is preliminary data.</text>
</comment>
<comment type="cofactor">
    <cofactor evidence="15">
        <name>Zn(2+)</name>
        <dbReference type="ChEBI" id="CHEBI:29105"/>
    </cofactor>
    <text evidence="15">Binds 1 zinc ion per subunit.</text>
</comment>
<dbReference type="InterPro" id="IPR020629">
    <property type="entry name" value="FPG_Glyclase"/>
</dbReference>
<evidence type="ECO:0000259" key="17">
    <source>
        <dbReference type="PROSITE" id="PS51068"/>
    </source>
</evidence>
<dbReference type="InterPro" id="IPR012319">
    <property type="entry name" value="FPG_cat"/>
</dbReference>
<keyword evidence="8 15" id="KW-0862">Zinc</keyword>
<dbReference type="Gene3D" id="3.20.190.10">
    <property type="entry name" value="MutM-like, N-terminal"/>
    <property type="match status" value="1"/>
</dbReference>
<feature type="binding site" evidence="15">
    <location>
        <position position="156"/>
    </location>
    <ligand>
        <name>DNA</name>
        <dbReference type="ChEBI" id="CHEBI:16991"/>
    </ligand>
</feature>
<evidence type="ECO:0000256" key="9">
    <source>
        <dbReference type="ARBA" id="ARBA00023125"/>
    </source>
</evidence>
<dbReference type="PROSITE" id="PS51066">
    <property type="entry name" value="ZF_FPG_2"/>
    <property type="match status" value="1"/>
</dbReference>
<feature type="domain" description="Formamidopyrimidine-DNA glycosylase catalytic" evidence="17">
    <location>
        <begin position="2"/>
        <end position="116"/>
    </location>
</feature>
<evidence type="ECO:0000313" key="19">
    <source>
        <dbReference type="Proteomes" id="UP001595593"/>
    </source>
</evidence>